<protein>
    <submittedName>
        <fullName evidence="2">Hint domain-containing protein</fullName>
    </submittedName>
</protein>
<keyword evidence="3" id="KW-1185">Reference proteome</keyword>
<comment type="caution">
    <text evidence="2">The sequence shown here is derived from an EMBL/GenBank/DDBJ whole genome shotgun (WGS) entry which is preliminary data.</text>
</comment>
<proteinExistence type="predicted"/>
<gene>
    <name evidence="2" type="ORF">V6590_03995</name>
</gene>
<evidence type="ECO:0000313" key="2">
    <source>
        <dbReference type="EMBL" id="MEH7827300.1"/>
    </source>
</evidence>
<evidence type="ECO:0000313" key="3">
    <source>
        <dbReference type="Proteomes" id="UP001431963"/>
    </source>
</evidence>
<dbReference type="Pfam" id="PF13403">
    <property type="entry name" value="Hint_2"/>
    <property type="match status" value="1"/>
</dbReference>
<dbReference type="InterPro" id="IPR036844">
    <property type="entry name" value="Hint_dom_sf"/>
</dbReference>
<evidence type="ECO:0000259" key="1">
    <source>
        <dbReference type="Pfam" id="PF13403"/>
    </source>
</evidence>
<sequence length="336" mass="36211">MHADSAPAPTSLPGQACMVFPAEAIYVVNGVNQGDPLAPPDEVCHGDIYLLDRETEALRLVLDRSSGMAILAAGSQCGEPGTPLQMLCRYTLMGDDGDKVALLLLAIPGEGHFALPLSPMGAGIHYTLVHAEEAPESTHLSDLLCVSFLRGTAITKADGSQSRIETLIPGDRVLTRDHGPQPIRWIGRATLRAVGPFAPVVITAGAMGNAGDLIVSQHHRMFLYQRQRIAGSATSELLVQARHLVNEETIFLREGGYADYFSLVFDRHEIIYAEGIPAESLLVTEATLSRLPVELSAEVKARFPGLNQNQHFGSEAGRNLLEALEPQLRARSRGGR</sequence>
<dbReference type="SUPFAM" id="SSF51294">
    <property type="entry name" value="Hedgehog/intein (Hint) domain"/>
    <property type="match status" value="1"/>
</dbReference>
<name>A0ABU8BRG5_9RHOB</name>
<dbReference type="RefSeq" id="WP_335419911.1">
    <property type="nucleotide sequence ID" value="NZ_JBALHR010000002.1"/>
</dbReference>
<organism evidence="2 3">
    <name type="scientific">Gemmobacter denitrificans</name>
    <dbReference type="NCBI Taxonomy" id="3123040"/>
    <lineage>
        <taxon>Bacteria</taxon>
        <taxon>Pseudomonadati</taxon>
        <taxon>Pseudomonadota</taxon>
        <taxon>Alphaproteobacteria</taxon>
        <taxon>Rhodobacterales</taxon>
        <taxon>Paracoccaceae</taxon>
        <taxon>Gemmobacter</taxon>
    </lineage>
</organism>
<reference evidence="2" key="1">
    <citation type="submission" date="2024-02" db="EMBL/GenBank/DDBJ databases">
        <title>Genome sequences of strain Gemmobacter sp. JM10B15.</title>
        <authorList>
            <person name="Zhang M."/>
        </authorList>
    </citation>
    <scope>NUCLEOTIDE SEQUENCE</scope>
    <source>
        <strain evidence="2">JM10B15</strain>
    </source>
</reference>
<feature type="domain" description="Hedgehog/Intein (Hint)" evidence="1">
    <location>
        <begin position="147"/>
        <end position="283"/>
    </location>
</feature>
<dbReference type="EMBL" id="JBALHR010000002">
    <property type="protein sequence ID" value="MEH7827300.1"/>
    <property type="molecule type" value="Genomic_DNA"/>
</dbReference>
<dbReference type="Proteomes" id="UP001431963">
    <property type="component" value="Unassembled WGS sequence"/>
</dbReference>
<accession>A0ABU8BRG5</accession>
<dbReference type="InterPro" id="IPR028992">
    <property type="entry name" value="Hedgehog/Intein_dom"/>
</dbReference>